<dbReference type="InterPro" id="IPR011990">
    <property type="entry name" value="TPR-like_helical_dom_sf"/>
</dbReference>
<evidence type="ECO:0000313" key="5">
    <source>
        <dbReference type="Proteomes" id="UP000019753"/>
    </source>
</evidence>
<sequence>MSTSAQQQRLSRTRIEQQRDQALRDLLELEQQVRAGEVPPGPAAELSRRYERTAAEALALLDGTQTVGEAVPRRGMTWRAVVYGVGGVAALVALVVVLPPALQERPDGGFVTGNEVTQVDPAPQPTSSTPGRDLSKVSDEEMERVVAANPEIVGMRLALAERYRSQGEFDKAVPHYREVLDREPDNAEALASLGWILLMLEEPVEAARLADQALQRDPALPLGWWLLANVRLYGQDDPDGAIEALQRMQELPLEPEVQGQAAALEQEARALAVPGSGE</sequence>
<dbReference type="Gene3D" id="1.25.40.10">
    <property type="entry name" value="Tetratricopeptide repeat domain"/>
    <property type="match status" value="1"/>
</dbReference>
<keyword evidence="3" id="KW-0812">Transmembrane</keyword>
<dbReference type="PROSITE" id="PS50005">
    <property type="entry name" value="TPR"/>
    <property type="match status" value="1"/>
</dbReference>
<evidence type="ECO:0000256" key="2">
    <source>
        <dbReference type="SAM" id="MobiDB-lite"/>
    </source>
</evidence>
<dbReference type="InterPro" id="IPR019734">
    <property type="entry name" value="TPR_rpt"/>
</dbReference>
<dbReference type="OrthoDB" id="3619320at2"/>
<keyword evidence="5" id="KW-1185">Reference proteome</keyword>
<evidence type="ECO:0000256" key="1">
    <source>
        <dbReference type="PROSITE-ProRule" id="PRU00339"/>
    </source>
</evidence>
<keyword evidence="3" id="KW-0472">Membrane</keyword>
<accession>A0A021VZK1</accession>
<dbReference type="SMART" id="SM00028">
    <property type="entry name" value="TPR"/>
    <property type="match status" value="2"/>
</dbReference>
<dbReference type="Proteomes" id="UP000019753">
    <property type="component" value="Unassembled WGS sequence"/>
</dbReference>
<feature type="region of interest" description="Disordered" evidence="2">
    <location>
        <begin position="108"/>
        <end position="139"/>
    </location>
</feature>
<reference evidence="4 5" key="1">
    <citation type="submission" date="2014-01" db="EMBL/GenBank/DDBJ databases">
        <title>Actinotalea ferrariae CF5-4.</title>
        <authorList>
            <person name="Chen F."/>
            <person name="Li Y."/>
            <person name="Wang G."/>
        </authorList>
    </citation>
    <scope>NUCLEOTIDE SEQUENCE [LARGE SCALE GENOMIC DNA]</scope>
    <source>
        <strain evidence="4 5">CF5-4</strain>
    </source>
</reference>
<dbReference type="EMBL" id="AXCW01000028">
    <property type="protein sequence ID" value="EYR64497.1"/>
    <property type="molecule type" value="Genomic_DNA"/>
</dbReference>
<keyword evidence="3" id="KW-1133">Transmembrane helix</keyword>
<dbReference type="RefSeq" id="WP_052022375.1">
    <property type="nucleotide sequence ID" value="NZ_AXCW01000028.1"/>
</dbReference>
<comment type="caution">
    <text evidence="4">The sequence shown here is derived from an EMBL/GenBank/DDBJ whole genome shotgun (WGS) entry which is preliminary data.</text>
</comment>
<keyword evidence="1" id="KW-0802">TPR repeat</keyword>
<name>A0A021VZK1_9CELL</name>
<evidence type="ECO:0000313" key="4">
    <source>
        <dbReference type="EMBL" id="EYR64497.1"/>
    </source>
</evidence>
<dbReference type="SUPFAM" id="SSF48452">
    <property type="entry name" value="TPR-like"/>
    <property type="match status" value="1"/>
</dbReference>
<protein>
    <submittedName>
        <fullName evidence="4">Cytochrome C biosynthesis protein</fullName>
    </submittedName>
</protein>
<feature type="repeat" description="TPR" evidence="1">
    <location>
        <begin position="153"/>
        <end position="186"/>
    </location>
</feature>
<proteinExistence type="predicted"/>
<evidence type="ECO:0000256" key="3">
    <source>
        <dbReference type="SAM" id="Phobius"/>
    </source>
</evidence>
<gene>
    <name evidence="4" type="ORF">N866_09440</name>
</gene>
<dbReference type="Pfam" id="PF13432">
    <property type="entry name" value="TPR_16"/>
    <property type="match status" value="1"/>
</dbReference>
<feature type="transmembrane region" description="Helical" evidence="3">
    <location>
        <begin position="80"/>
        <end position="102"/>
    </location>
</feature>
<dbReference type="AlphaFoldDB" id="A0A021VZK1"/>
<organism evidence="4 5">
    <name type="scientific">Actinotalea ferrariae CF5-4</name>
    <dbReference type="NCBI Taxonomy" id="948458"/>
    <lineage>
        <taxon>Bacteria</taxon>
        <taxon>Bacillati</taxon>
        <taxon>Actinomycetota</taxon>
        <taxon>Actinomycetes</taxon>
        <taxon>Micrococcales</taxon>
        <taxon>Cellulomonadaceae</taxon>
        <taxon>Actinotalea</taxon>
    </lineage>
</organism>